<evidence type="ECO:0000256" key="1">
    <source>
        <dbReference type="SAM" id="MobiDB-lite"/>
    </source>
</evidence>
<dbReference type="Proteomes" id="UP000297245">
    <property type="component" value="Unassembled WGS sequence"/>
</dbReference>
<protein>
    <submittedName>
        <fullName evidence="2">Las1-domain-containing protein</fullName>
    </submittedName>
</protein>
<dbReference type="Pfam" id="PF04031">
    <property type="entry name" value="Las1"/>
    <property type="match status" value="1"/>
</dbReference>
<name>A0A4S8MSY5_DENBC</name>
<dbReference type="OrthoDB" id="10263222at2759"/>
<proteinExistence type="predicted"/>
<organism evidence="2 3">
    <name type="scientific">Dendrothele bispora (strain CBS 962.96)</name>
    <dbReference type="NCBI Taxonomy" id="1314807"/>
    <lineage>
        <taxon>Eukaryota</taxon>
        <taxon>Fungi</taxon>
        <taxon>Dikarya</taxon>
        <taxon>Basidiomycota</taxon>
        <taxon>Agaricomycotina</taxon>
        <taxon>Agaricomycetes</taxon>
        <taxon>Agaricomycetidae</taxon>
        <taxon>Agaricales</taxon>
        <taxon>Agaricales incertae sedis</taxon>
        <taxon>Dendrothele</taxon>
    </lineage>
</organism>
<reference evidence="2 3" key="1">
    <citation type="journal article" date="2019" name="Nat. Ecol. Evol.">
        <title>Megaphylogeny resolves global patterns of mushroom evolution.</title>
        <authorList>
            <person name="Varga T."/>
            <person name="Krizsan K."/>
            <person name="Foldi C."/>
            <person name="Dima B."/>
            <person name="Sanchez-Garcia M."/>
            <person name="Sanchez-Ramirez S."/>
            <person name="Szollosi G.J."/>
            <person name="Szarkandi J.G."/>
            <person name="Papp V."/>
            <person name="Albert L."/>
            <person name="Andreopoulos W."/>
            <person name="Angelini C."/>
            <person name="Antonin V."/>
            <person name="Barry K.W."/>
            <person name="Bougher N.L."/>
            <person name="Buchanan P."/>
            <person name="Buyck B."/>
            <person name="Bense V."/>
            <person name="Catcheside P."/>
            <person name="Chovatia M."/>
            <person name="Cooper J."/>
            <person name="Damon W."/>
            <person name="Desjardin D."/>
            <person name="Finy P."/>
            <person name="Geml J."/>
            <person name="Haridas S."/>
            <person name="Hughes K."/>
            <person name="Justo A."/>
            <person name="Karasinski D."/>
            <person name="Kautmanova I."/>
            <person name="Kiss B."/>
            <person name="Kocsube S."/>
            <person name="Kotiranta H."/>
            <person name="LaButti K.M."/>
            <person name="Lechner B.E."/>
            <person name="Liimatainen K."/>
            <person name="Lipzen A."/>
            <person name="Lukacs Z."/>
            <person name="Mihaltcheva S."/>
            <person name="Morgado L.N."/>
            <person name="Niskanen T."/>
            <person name="Noordeloos M.E."/>
            <person name="Ohm R.A."/>
            <person name="Ortiz-Santana B."/>
            <person name="Ovrebo C."/>
            <person name="Racz N."/>
            <person name="Riley R."/>
            <person name="Savchenko A."/>
            <person name="Shiryaev A."/>
            <person name="Soop K."/>
            <person name="Spirin V."/>
            <person name="Szebenyi C."/>
            <person name="Tomsovsky M."/>
            <person name="Tulloss R.E."/>
            <person name="Uehling J."/>
            <person name="Grigoriev I.V."/>
            <person name="Vagvolgyi C."/>
            <person name="Papp T."/>
            <person name="Martin F.M."/>
            <person name="Miettinen O."/>
            <person name="Hibbett D.S."/>
            <person name="Nagy L.G."/>
        </authorList>
    </citation>
    <scope>NUCLEOTIDE SEQUENCE [LARGE SCALE GENOMIC DNA]</scope>
    <source>
        <strain evidence="2 3">CBS 962.96</strain>
    </source>
</reference>
<dbReference type="GO" id="GO:0000460">
    <property type="term" value="P:maturation of 5.8S rRNA"/>
    <property type="evidence" value="ECO:0007669"/>
    <property type="project" value="TreeGrafter"/>
</dbReference>
<dbReference type="GO" id="GO:0090730">
    <property type="term" value="C:Las1 complex"/>
    <property type="evidence" value="ECO:0007669"/>
    <property type="project" value="InterPro"/>
</dbReference>
<feature type="region of interest" description="Disordered" evidence="1">
    <location>
        <begin position="442"/>
        <end position="465"/>
    </location>
</feature>
<dbReference type="GO" id="GO:0004519">
    <property type="term" value="F:endonuclease activity"/>
    <property type="evidence" value="ECO:0007669"/>
    <property type="project" value="InterPro"/>
</dbReference>
<accession>A0A4S8MSY5</accession>
<dbReference type="AlphaFoldDB" id="A0A4S8MSY5"/>
<keyword evidence="3" id="KW-1185">Reference proteome</keyword>
<dbReference type="GO" id="GO:0030687">
    <property type="term" value="C:preribosome, large subunit precursor"/>
    <property type="evidence" value="ECO:0007669"/>
    <property type="project" value="TreeGrafter"/>
</dbReference>
<gene>
    <name evidence="2" type="ORF">K435DRAFT_712163</name>
</gene>
<evidence type="ECO:0000313" key="2">
    <source>
        <dbReference type="EMBL" id="THV06102.1"/>
    </source>
</evidence>
<dbReference type="PANTHER" id="PTHR15002:SF0">
    <property type="entry name" value="RIBOSOMAL BIOGENESIS PROTEIN LAS1L"/>
    <property type="match status" value="1"/>
</dbReference>
<feature type="compositionally biased region" description="Polar residues" evidence="1">
    <location>
        <begin position="447"/>
        <end position="460"/>
    </location>
</feature>
<dbReference type="InterPro" id="IPR007174">
    <property type="entry name" value="Las1"/>
</dbReference>
<dbReference type="PANTHER" id="PTHR15002">
    <property type="entry name" value="RIBOSOMAL BIOGENESIS PROTEIN LAS1L"/>
    <property type="match status" value="1"/>
</dbReference>
<sequence length="485" mass="54113">MRLPRRVPWASLAELDQVCAAIFTDENDLESKIFAINRLSAWRAITSLPHALESTLALLVVIVQDSQSPRNLPFLSLRQSYASAIIRLVNGLVDPLQFGVYARSIASIASQLGLPSWLVELRHAATHEDLPSLELLREGARQSMSWLLHNYWLPTLNPFTASHSKNVTLRPVEPILKQYKSLFKTVTRDISLRKKYKQEIAMVMKDVEKWIAEAKVAADVVAGELGWNTTHMIENGEGSDQDAKERWALEVFSDALLEKGGLIPLSKKKRVFPSDSFSPPKSSVEIWSSLLTHVENLHPEFASILVNRMLIRLLNKSPITKSEKSPEPSNNDSTYYVGIARWLNWVIDILAIESNEMQDVELKLDTVAALIMALEPGSEQITRETINDLLQSLCKGDSSLENALSALQPPNKIVSANWTPDDISMMNERLGLLSSTQFAEEEPANDVVSTESTSQSQNSAPGWRLLDSSSEWRPCPIGVHCASVQ</sequence>
<dbReference type="EMBL" id="ML179045">
    <property type="protein sequence ID" value="THV06102.1"/>
    <property type="molecule type" value="Genomic_DNA"/>
</dbReference>
<dbReference type="GO" id="GO:0000470">
    <property type="term" value="P:maturation of LSU-rRNA"/>
    <property type="evidence" value="ECO:0007669"/>
    <property type="project" value="TreeGrafter"/>
</dbReference>
<evidence type="ECO:0000313" key="3">
    <source>
        <dbReference type="Proteomes" id="UP000297245"/>
    </source>
</evidence>